<dbReference type="InterPro" id="IPR013320">
    <property type="entry name" value="ConA-like_dom_sf"/>
</dbReference>
<evidence type="ECO:0000313" key="5">
    <source>
        <dbReference type="EMBL" id="ABG60005.1"/>
    </source>
</evidence>
<dbReference type="Gene3D" id="2.60.40.1080">
    <property type="match status" value="1"/>
</dbReference>
<dbReference type="Pfam" id="PF18962">
    <property type="entry name" value="Por_Secre_tail"/>
    <property type="match status" value="1"/>
</dbReference>
<dbReference type="GO" id="GO:0005975">
    <property type="term" value="P:carbohydrate metabolic process"/>
    <property type="evidence" value="ECO:0007669"/>
    <property type="project" value="UniProtKB-ARBA"/>
</dbReference>
<dbReference type="SUPFAM" id="SSF49899">
    <property type="entry name" value="Concanavalin A-like lectins/glucanases"/>
    <property type="match status" value="1"/>
</dbReference>
<gene>
    <name evidence="5" type="ordered locus">CHU_2755</name>
</gene>
<dbReference type="Pfam" id="PF02368">
    <property type="entry name" value="Big_2"/>
    <property type="match status" value="1"/>
</dbReference>
<name>A0A6N4SUD5_CYTH3</name>
<dbReference type="RefSeq" id="WP_011586115.1">
    <property type="nucleotide sequence ID" value="NC_008255.1"/>
</dbReference>
<organism evidence="5 6">
    <name type="scientific">Cytophaga hutchinsonii (strain ATCC 33406 / DSM 1761 / CIP 103989 / NBRC 15051 / NCIMB 9469 / D465)</name>
    <dbReference type="NCBI Taxonomy" id="269798"/>
    <lineage>
        <taxon>Bacteria</taxon>
        <taxon>Pseudomonadati</taxon>
        <taxon>Bacteroidota</taxon>
        <taxon>Cytophagia</taxon>
        <taxon>Cytophagales</taxon>
        <taxon>Cytophagaceae</taxon>
        <taxon>Cytophaga</taxon>
    </lineage>
</organism>
<dbReference type="InterPro" id="IPR008964">
    <property type="entry name" value="Invasin/intimin_cell_adhesion"/>
</dbReference>
<reference evidence="5 6" key="1">
    <citation type="journal article" date="2007" name="Appl. Environ. Microbiol.">
        <title>Genome sequence of the cellulolytic gliding bacterium Cytophaga hutchinsonii.</title>
        <authorList>
            <person name="Xie G."/>
            <person name="Bruce D.C."/>
            <person name="Challacombe J.F."/>
            <person name="Chertkov O."/>
            <person name="Detter J.C."/>
            <person name="Gilna P."/>
            <person name="Han C.S."/>
            <person name="Lucas S."/>
            <person name="Misra M."/>
            <person name="Myers G.L."/>
            <person name="Richardson P."/>
            <person name="Tapia R."/>
            <person name="Thayer N."/>
            <person name="Thompson L.S."/>
            <person name="Brettin T.S."/>
            <person name="Henrissat B."/>
            <person name="Wilson D.B."/>
            <person name="McBride M.J."/>
        </authorList>
    </citation>
    <scope>NUCLEOTIDE SEQUENCE [LARGE SCALE GENOMIC DNA]</scope>
    <source>
        <strain evidence="6">ATCC 33406 / DSM 1761 / CIP 103989 / NBRC 15051 / NCIMB 9469 / D465</strain>
    </source>
</reference>
<dbReference type="SMART" id="SM00560">
    <property type="entry name" value="LamGL"/>
    <property type="match status" value="1"/>
</dbReference>
<keyword evidence="2" id="KW-1015">Disulfide bond</keyword>
<dbReference type="KEGG" id="chu:CHU_2755"/>
<evidence type="ECO:0000259" key="4">
    <source>
        <dbReference type="SMART" id="SM00560"/>
    </source>
</evidence>
<evidence type="ECO:0000256" key="3">
    <source>
        <dbReference type="SAM" id="SignalP"/>
    </source>
</evidence>
<feature type="chain" id="PRO_5026989177" description="LamG-like jellyroll fold domain-containing protein" evidence="3">
    <location>
        <begin position="21"/>
        <end position="564"/>
    </location>
</feature>
<dbReference type="AlphaFoldDB" id="A0A6N4SUD5"/>
<dbReference type="Pfam" id="PF13385">
    <property type="entry name" value="Laminin_G_3"/>
    <property type="match status" value="1"/>
</dbReference>
<protein>
    <recommendedName>
        <fullName evidence="4">LamG-like jellyroll fold domain-containing protein</fullName>
    </recommendedName>
</protein>
<dbReference type="OrthoDB" id="9814380at2"/>
<evidence type="ECO:0000256" key="2">
    <source>
        <dbReference type="ARBA" id="ARBA00023157"/>
    </source>
</evidence>
<dbReference type="Proteomes" id="UP000001822">
    <property type="component" value="Chromosome"/>
</dbReference>
<feature type="domain" description="LamG-like jellyroll fold" evidence="4">
    <location>
        <begin position="88"/>
        <end position="220"/>
    </location>
</feature>
<dbReference type="EMBL" id="CP000383">
    <property type="protein sequence ID" value="ABG60005.1"/>
    <property type="molecule type" value="Genomic_DNA"/>
</dbReference>
<keyword evidence="1 3" id="KW-0732">Signal</keyword>
<dbReference type="NCBIfam" id="TIGR04183">
    <property type="entry name" value="Por_Secre_tail"/>
    <property type="match status" value="1"/>
</dbReference>
<sequence length="564" mass="59184">MKKLFYLFLFVIACNPMLFAQIPTANLIARYPFSGNANDVSGNVLNGTVNGATLVADHNGTTNDAYDFTYGNSITVSSQPILDNGFGLGITLATWVYITSPGQSARLIDRTLVGNNSGFILDLVNGQLRFIGDRTIGANMSSITVPTNTWTHVAITFNNSTGTLIYYVNGVSTQTFNNSTRLVGTATNLPLLFGRDQSGGSLFVGSMDEPSIYGRALSLCEIRALAGLGQLTTPITGNNTVCVNQLLLLSNATSGGTWSSSNTAVATVNSFGLVSGISAGPAVITYTVPSGGCQLVANFPITVNSTLVFTIVGNSTVCPNSSGNGYTVSPIVSNADYTWNIQNGPNVGVNFPVNGSTNTTLTIPNSVTNNQFILRCQGLNLCGSSAIVSKTITLSTDVPAVPNVTCSGTSGSNTCVNLTVTNAGTSSIQWIVNGVVQGTSNTFVRPLNSSVLCTFTSPSGCTKSTWYSPAVVCTYQARTSNTASDNYTGLVLYPNPNAGNFTIKTNNYNGKALVYSILGVVVDEITVTDVNNSYNLDISDKPKGTYLLKLTGGDQDHVSVFVVQ</sequence>
<keyword evidence="6" id="KW-1185">Reference proteome</keyword>
<feature type="signal peptide" evidence="3">
    <location>
        <begin position="1"/>
        <end position="20"/>
    </location>
</feature>
<dbReference type="InterPro" id="IPR003343">
    <property type="entry name" value="Big_2"/>
</dbReference>
<evidence type="ECO:0000313" key="6">
    <source>
        <dbReference type="Proteomes" id="UP000001822"/>
    </source>
</evidence>
<dbReference type="InterPro" id="IPR006558">
    <property type="entry name" value="LamG-like"/>
</dbReference>
<dbReference type="SUPFAM" id="SSF49373">
    <property type="entry name" value="Invasin/intimin cell-adhesion fragments"/>
    <property type="match status" value="1"/>
</dbReference>
<dbReference type="Gene3D" id="2.60.120.200">
    <property type="match status" value="1"/>
</dbReference>
<proteinExistence type="predicted"/>
<accession>A0A6N4SUD5</accession>
<dbReference type="GO" id="GO:0004553">
    <property type="term" value="F:hydrolase activity, hydrolyzing O-glycosyl compounds"/>
    <property type="evidence" value="ECO:0007669"/>
    <property type="project" value="UniProtKB-ARBA"/>
</dbReference>
<evidence type="ECO:0000256" key="1">
    <source>
        <dbReference type="ARBA" id="ARBA00022729"/>
    </source>
</evidence>
<dbReference type="InterPro" id="IPR026444">
    <property type="entry name" value="Secre_tail"/>
</dbReference>